<feature type="transmembrane region" description="Helical" evidence="6">
    <location>
        <begin position="12"/>
        <end position="28"/>
    </location>
</feature>
<name>H1Y2G1_9SPHI</name>
<comment type="similarity">
    <text evidence="2">Belongs to the autoinducer-2 exporter (AI-2E) (TC 2.A.86) family.</text>
</comment>
<feature type="transmembrane region" description="Helical" evidence="6">
    <location>
        <begin position="64"/>
        <end position="87"/>
    </location>
</feature>
<dbReference type="STRING" id="714943.Mucpa_3917"/>
<sequence length="350" mass="39159">MSIFDYKQRNQIILISIIILGCFLVYALRGLSSSILGAIVLFTIFRPVYLYLVEKKHWNKPLVAIMIILVSLIVIVIPFLSLSILVVNKISSLTSANFPIQKWLAAIDAFAGSHLNQPHFVDNINITQKIGTYAAELFPSILGSAADIFLTLLVLYFLLYFMFTQNKEFEAGLIKYAPFREQHALKFADELRISTYSNVLGQGIISISQGIMFAIGLRITGVEDPVFWGVIGTFISFLPVVGVPTLAIPFGIILLLNDKTWQGVFLLIYGVLIIGYIDNFLRFIINKRIANTHPLITVIGVIIGIPLFGILGLVFGPVLLSYFLLLVEIYETNRLAADRLERIQTSIELE</sequence>
<feature type="transmembrane region" description="Helical" evidence="6">
    <location>
        <begin position="34"/>
        <end position="52"/>
    </location>
</feature>
<dbReference type="EMBL" id="CM001403">
    <property type="protein sequence ID" value="EHQ28009.1"/>
    <property type="molecule type" value="Genomic_DNA"/>
</dbReference>
<dbReference type="AlphaFoldDB" id="H1Y2G1"/>
<evidence type="ECO:0000256" key="4">
    <source>
        <dbReference type="ARBA" id="ARBA00022989"/>
    </source>
</evidence>
<evidence type="ECO:0000256" key="2">
    <source>
        <dbReference type="ARBA" id="ARBA00009773"/>
    </source>
</evidence>
<evidence type="ECO:0000256" key="1">
    <source>
        <dbReference type="ARBA" id="ARBA00004141"/>
    </source>
</evidence>
<dbReference type="GO" id="GO:0016020">
    <property type="term" value="C:membrane"/>
    <property type="evidence" value="ECO:0007669"/>
    <property type="project" value="UniProtKB-SubCell"/>
</dbReference>
<dbReference type="PANTHER" id="PTHR21716">
    <property type="entry name" value="TRANSMEMBRANE PROTEIN"/>
    <property type="match status" value="1"/>
</dbReference>
<evidence type="ECO:0000313" key="8">
    <source>
        <dbReference type="Proteomes" id="UP000002774"/>
    </source>
</evidence>
<reference evidence="7" key="1">
    <citation type="submission" date="2011-09" db="EMBL/GenBank/DDBJ databases">
        <title>The permanent draft genome of Mucilaginibacter paludis DSM 18603.</title>
        <authorList>
            <consortium name="US DOE Joint Genome Institute (JGI-PGF)"/>
            <person name="Lucas S."/>
            <person name="Han J."/>
            <person name="Lapidus A."/>
            <person name="Bruce D."/>
            <person name="Goodwin L."/>
            <person name="Pitluck S."/>
            <person name="Peters L."/>
            <person name="Kyrpides N."/>
            <person name="Mavromatis K."/>
            <person name="Ivanova N."/>
            <person name="Mikhailova N."/>
            <person name="Held B."/>
            <person name="Detter J.C."/>
            <person name="Tapia R."/>
            <person name="Han C."/>
            <person name="Land M."/>
            <person name="Hauser L."/>
            <person name="Markowitz V."/>
            <person name="Cheng J.-F."/>
            <person name="Hugenholtz P."/>
            <person name="Woyke T."/>
            <person name="Wu D."/>
            <person name="Tindall B."/>
            <person name="Brambilla E."/>
            <person name="Klenk H.-P."/>
            <person name="Eisen J.A."/>
        </authorList>
    </citation>
    <scope>NUCLEOTIDE SEQUENCE [LARGE SCALE GENOMIC DNA]</scope>
    <source>
        <strain evidence="7">DSM 18603</strain>
    </source>
</reference>
<keyword evidence="8" id="KW-1185">Reference proteome</keyword>
<keyword evidence="3 6" id="KW-0812">Transmembrane</keyword>
<dbReference type="Pfam" id="PF01594">
    <property type="entry name" value="AI-2E_transport"/>
    <property type="match status" value="1"/>
</dbReference>
<feature type="transmembrane region" description="Helical" evidence="6">
    <location>
        <begin position="141"/>
        <end position="163"/>
    </location>
</feature>
<protein>
    <recommendedName>
        <fullName evidence="9">AI-2E family transporter</fullName>
    </recommendedName>
</protein>
<keyword evidence="4 6" id="KW-1133">Transmembrane helix</keyword>
<keyword evidence="5 6" id="KW-0472">Membrane</keyword>
<feature type="transmembrane region" description="Helical" evidence="6">
    <location>
        <begin position="297"/>
        <end position="325"/>
    </location>
</feature>
<organism evidence="7 8">
    <name type="scientific">Mucilaginibacter paludis DSM 18603</name>
    <dbReference type="NCBI Taxonomy" id="714943"/>
    <lineage>
        <taxon>Bacteria</taxon>
        <taxon>Pseudomonadati</taxon>
        <taxon>Bacteroidota</taxon>
        <taxon>Sphingobacteriia</taxon>
        <taxon>Sphingobacteriales</taxon>
        <taxon>Sphingobacteriaceae</taxon>
        <taxon>Mucilaginibacter</taxon>
    </lineage>
</organism>
<accession>H1Y2G1</accession>
<evidence type="ECO:0000256" key="5">
    <source>
        <dbReference type="ARBA" id="ARBA00023136"/>
    </source>
</evidence>
<dbReference type="Proteomes" id="UP000002774">
    <property type="component" value="Chromosome"/>
</dbReference>
<evidence type="ECO:0000256" key="6">
    <source>
        <dbReference type="SAM" id="Phobius"/>
    </source>
</evidence>
<dbReference type="RefSeq" id="WP_008508719.1">
    <property type="nucleotide sequence ID" value="NZ_CM001403.1"/>
</dbReference>
<dbReference type="InterPro" id="IPR002549">
    <property type="entry name" value="AI-2E-like"/>
</dbReference>
<dbReference type="OrthoDB" id="9773730at2"/>
<proteinExistence type="inferred from homology"/>
<evidence type="ECO:0000313" key="7">
    <source>
        <dbReference type="EMBL" id="EHQ28009.1"/>
    </source>
</evidence>
<dbReference type="PANTHER" id="PTHR21716:SF4">
    <property type="entry name" value="TRANSMEMBRANE PROTEIN 245"/>
    <property type="match status" value="1"/>
</dbReference>
<evidence type="ECO:0000256" key="3">
    <source>
        <dbReference type="ARBA" id="ARBA00022692"/>
    </source>
</evidence>
<dbReference type="eggNOG" id="COG0628">
    <property type="taxonomic scope" value="Bacteria"/>
</dbReference>
<evidence type="ECO:0008006" key="9">
    <source>
        <dbReference type="Google" id="ProtNLM"/>
    </source>
</evidence>
<feature type="transmembrane region" description="Helical" evidence="6">
    <location>
        <begin position="199"/>
        <end position="220"/>
    </location>
</feature>
<feature type="transmembrane region" description="Helical" evidence="6">
    <location>
        <begin position="263"/>
        <end position="285"/>
    </location>
</feature>
<dbReference type="PROSITE" id="PS51257">
    <property type="entry name" value="PROKAR_LIPOPROTEIN"/>
    <property type="match status" value="1"/>
</dbReference>
<dbReference type="HOGENOM" id="CLU_041771_0_0_10"/>
<gene>
    <name evidence="7" type="ORF">Mucpa_3917</name>
</gene>
<comment type="subcellular location">
    <subcellularLocation>
        <location evidence="1">Membrane</location>
        <topology evidence="1">Multi-pass membrane protein</topology>
    </subcellularLocation>
</comment>
<feature type="transmembrane region" description="Helical" evidence="6">
    <location>
        <begin position="226"/>
        <end position="256"/>
    </location>
</feature>